<evidence type="ECO:0000313" key="3">
    <source>
        <dbReference type="Proteomes" id="UP000483820"/>
    </source>
</evidence>
<feature type="region of interest" description="Disordered" evidence="1">
    <location>
        <begin position="137"/>
        <end position="164"/>
    </location>
</feature>
<reference evidence="2 3" key="1">
    <citation type="submission" date="2019-12" db="EMBL/GenBank/DDBJ databases">
        <title>Chromosome-level assembly of the Caenorhabditis remanei genome.</title>
        <authorList>
            <person name="Teterina A.A."/>
            <person name="Willis J.H."/>
            <person name="Phillips P.C."/>
        </authorList>
    </citation>
    <scope>NUCLEOTIDE SEQUENCE [LARGE SCALE GENOMIC DNA]</scope>
    <source>
        <strain evidence="2 3">PX506</strain>
        <tissue evidence="2">Whole organism</tissue>
    </source>
</reference>
<protein>
    <submittedName>
        <fullName evidence="2">Uncharacterized protein</fullName>
    </submittedName>
</protein>
<comment type="caution">
    <text evidence="2">The sequence shown here is derived from an EMBL/GenBank/DDBJ whole genome shotgun (WGS) entry which is preliminary data.</text>
</comment>
<name>A0A6A5H001_CAERE</name>
<gene>
    <name evidence="2" type="ORF">GCK72_016349</name>
</gene>
<feature type="region of interest" description="Disordered" evidence="1">
    <location>
        <begin position="204"/>
        <end position="235"/>
    </location>
</feature>
<dbReference type="EMBL" id="WUAV01000004">
    <property type="protein sequence ID" value="KAF1759882.1"/>
    <property type="molecule type" value="Genomic_DNA"/>
</dbReference>
<dbReference type="AlphaFoldDB" id="A0A6A5H001"/>
<proteinExistence type="predicted"/>
<feature type="compositionally biased region" description="Low complexity" evidence="1">
    <location>
        <begin position="206"/>
        <end position="235"/>
    </location>
</feature>
<dbReference type="CTD" id="9808420"/>
<dbReference type="GeneID" id="9808420"/>
<evidence type="ECO:0000313" key="2">
    <source>
        <dbReference type="EMBL" id="KAF1759882.1"/>
    </source>
</evidence>
<sequence length="235" mass="25941">MEQQLKIDNVNVLNSKIVSEQSAAPLHPPNTVLQPILFIVNPENVHSVMETVQKTLNGGGALGISAEASTQVQMPPFLEEEEPMPMFANTAATTTSFATQYDQEPPVTFCERGTMMNEQEPLNYFSPPYGAEFGDMTPRDKSQQQFDYSTNGVEPTSSSQQTQTRSFGTMFENVTTCNTGTSMIDESYVSEFLRDIETQTPSYMIQQQQTSSASTSANTTTAPQPSTSTNDWPWT</sequence>
<dbReference type="Proteomes" id="UP000483820">
    <property type="component" value="Chromosome IV"/>
</dbReference>
<feature type="compositionally biased region" description="Polar residues" evidence="1">
    <location>
        <begin position="143"/>
        <end position="155"/>
    </location>
</feature>
<accession>A0A6A5H001</accession>
<evidence type="ECO:0000256" key="1">
    <source>
        <dbReference type="SAM" id="MobiDB-lite"/>
    </source>
</evidence>
<dbReference type="RefSeq" id="XP_003096239.2">
    <property type="nucleotide sequence ID" value="XM_003096191.2"/>
</dbReference>
<dbReference type="KEGG" id="crq:GCK72_016349"/>
<organism evidence="2 3">
    <name type="scientific">Caenorhabditis remanei</name>
    <name type="common">Caenorhabditis vulgaris</name>
    <dbReference type="NCBI Taxonomy" id="31234"/>
    <lineage>
        <taxon>Eukaryota</taxon>
        <taxon>Metazoa</taxon>
        <taxon>Ecdysozoa</taxon>
        <taxon>Nematoda</taxon>
        <taxon>Chromadorea</taxon>
        <taxon>Rhabditida</taxon>
        <taxon>Rhabditina</taxon>
        <taxon>Rhabditomorpha</taxon>
        <taxon>Rhabditoidea</taxon>
        <taxon>Rhabditidae</taxon>
        <taxon>Peloderinae</taxon>
        <taxon>Caenorhabditis</taxon>
    </lineage>
</organism>